<dbReference type="Proteomes" id="UP000727490">
    <property type="component" value="Unassembled WGS sequence"/>
</dbReference>
<dbReference type="PROSITE" id="PS50005">
    <property type="entry name" value="TPR"/>
    <property type="match status" value="2"/>
</dbReference>
<evidence type="ECO:0000313" key="5">
    <source>
        <dbReference type="Proteomes" id="UP000727490"/>
    </source>
</evidence>
<dbReference type="AlphaFoldDB" id="A0A951IXG2"/>
<keyword evidence="2 3" id="KW-0802">TPR repeat</keyword>
<evidence type="ECO:0000256" key="1">
    <source>
        <dbReference type="ARBA" id="ARBA00022737"/>
    </source>
</evidence>
<reference evidence="4 5" key="1">
    <citation type="journal article" date="2020" name="Syst. Appl. Microbiol.">
        <title>Arthrospiribacter ruber gen. nov., sp. nov., a novel bacterium isolated from Arthrospira cultures.</title>
        <authorList>
            <person name="Waleron M."/>
            <person name="Misztak A."/>
            <person name="Waleron M.M."/>
            <person name="Furmaniak M."/>
            <person name="Mrozik A."/>
            <person name="Waleron K."/>
        </authorList>
    </citation>
    <scope>NUCLEOTIDE SEQUENCE [LARGE SCALE GENOMIC DNA]</scope>
    <source>
        <strain evidence="4 5">DPMB0001</strain>
    </source>
</reference>
<comment type="caution">
    <text evidence="4">The sequence shown here is derived from an EMBL/GenBank/DDBJ whole genome shotgun (WGS) entry which is preliminary data.</text>
</comment>
<dbReference type="InterPro" id="IPR019734">
    <property type="entry name" value="TPR_rpt"/>
</dbReference>
<proteinExistence type="predicted"/>
<protein>
    <submittedName>
        <fullName evidence="4">Tetratricopeptide repeat protein</fullName>
    </submittedName>
</protein>
<dbReference type="PANTHER" id="PTHR44858:SF1">
    <property type="entry name" value="UDP-N-ACETYLGLUCOSAMINE--PEPTIDE N-ACETYLGLUCOSAMINYLTRANSFERASE SPINDLY-RELATED"/>
    <property type="match status" value="1"/>
</dbReference>
<sequence>MGHTSAFSQKVYDVELDVRENSVVINNTALELIEEEKHETAVRILESVLKDDPSFHPAYLNYYRAGKNLSEKTDRVVEVLKTGLKIFEEDDEMAYYLGNLFQKENRYEEAIAAYTEAINYSKVNGEDFPLVWAYYFNRANCYLKTNQYKKSLPDYDYALTLSPGNYDVLTNRGYAFYKTDNSEAACEDWKNARQLGSKVTQKYLDSYCR</sequence>
<dbReference type="SMART" id="SM00028">
    <property type="entry name" value="TPR"/>
    <property type="match status" value="4"/>
</dbReference>
<organism evidence="4 5">
    <name type="scientific">Arthrospiribacter ruber</name>
    <dbReference type="NCBI Taxonomy" id="2487934"/>
    <lineage>
        <taxon>Bacteria</taxon>
        <taxon>Pseudomonadati</taxon>
        <taxon>Bacteroidota</taxon>
        <taxon>Cytophagia</taxon>
        <taxon>Cytophagales</taxon>
        <taxon>Cyclobacteriaceae</taxon>
        <taxon>Arthrospiribacter</taxon>
    </lineage>
</organism>
<accession>A0A951IXG2</accession>
<evidence type="ECO:0000256" key="2">
    <source>
        <dbReference type="ARBA" id="ARBA00022803"/>
    </source>
</evidence>
<evidence type="ECO:0000256" key="3">
    <source>
        <dbReference type="PROSITE-ProRule" id="PRU00339"/>
    </source>
</evidence>
<keyword evidence="1" id="KW-0677">Repeat</keyword>
<dbReference type="InterPro" id="IPR050498">
    <property type="entry name" value="Ycf3"/>
</dbReference>
<dbReference type="Pfam" id="PF13432">
    <property type="entry name" value="TPR_16"/>
    <property type="match status" value="1"/>
</dbReference>
<keyword evidence="5" id="KW-1185">Reference proteome</keyword>
<feature type="repeat" description="TPR" evidence="3">
    <location>
        <begin position="91"/>
        <end position="124"/>
    </location>
</feature>
<dbReference type="EMBL" id="RPHB01000004">
    <property type="protein sequence ID" value="MBW3468082.1"/>
    <property type="molecule type" value="Genomic_DNA"/>
</dbReference>
<evidence type="ECO:0000313" key="4">
    <source>
        <dbReference type="EMBL" id="MBW3468082.1"/>
    </source>
</evidence>
<gene>
    <name evidence="4" type="ORF">EGN73_09690</name>
</gene>
<dbReference type="PANTHER" id="PTHR44858">
    <property type="entry name" value="TETRATRICOPEPTIDE REPEAT PROTEIN 6"/>
    <property type="match status" value="1"/>
</dbReference>
<feature type="repeat" description="TPR" evidence="3">
    <location>
        <begin position="132"/>
        <end position="165"/>
    </location>
</feature>
<name>A0A951IXG2_9BACT</name>